<protein>
    <recommendedName>
        <fullName evidence="4">DUF4352 domain-containing protein</fullName>
    </recommendedName>
</protein>
<evidence type="ECO:0000256" key="1">
    <source>
        <dbReference type="SAM" id="MobiDB-lite"/>
    </source>
</evidence>
<evidence type="ECO:0000313" key="3">
    <source>
        <dbReference type="Proteomes" id="UP000253318"/>
    </source>
</evidence>
<accession>A0A368TEY1</accession>
<keyword evidence="3" id="KW-1185">Reference proteome</keyword>
<feature type="region of interest" description="Disordered" evidence="1">
    <location>
        <begin position="20"/>
        <end position="40"/>
    </location>
</feature>
<dbReference type="EMBL" id="QEIN01000002">
    <property type="protein sequence ID" value="RCV62587.1"/>
    <property type="molecule type" value="Genomic_DNA"/>
</dbReference>
<organism evidence="2 3">
    <name type="scientific">Marinitenerispora sediminis</name>
    <dbReference type="NCBI Taxonomy" id="1931232"/>
    <lineage>
        <taxon>Bacteria</taxon>
        <taxon>Bacillati</taxon>
        <taxon>Actinomycetota</taxon>
        <taxon>Actinomycetes</taxon>
        <taxon>Streptosporangiales</taxon>
        <taxon>Nocardiopsidaceae</taxon>
        <taxon>Marinitenerispora</taxon>
    </lineage>
</organism>
<sequence>MPALLLAFLLAGCSGGGAPDDGGGDGQAAESTAEASGETTEVVAETVWPYQDREGEARVQVHALRVRGELAQLTLTVTAGRGGDGQGDNLYSLYGSVVTEPYLVDTANLTRYNVVRDSDGIAQAPDVVDTRLVFDQPVDLSYTFAAPPDDVTAMDLYVGAFPPVTDVPVVR</sequence>
<dbReference type="AlphaFoldDB" id="A0A368TEY1"/>
<evidence type="ECO:0000313" key="2">
    <source>
        <dbReference type="EMBL" id="RCV62587.1"/>
    </source>
</evidence>
<comment type="caution">
    <text evidence="2">The sequence shown here is derived from an EMBL/GenBank/DDBJ whole genome shotgun (WGS) entry which is preliminary data.</text>
</comment>
<dbReference type="Proteomes" id="UP000253318">
    <property type="component" value="Unassembled WGS sequence"/>
</dbReference>
<evidence type="ECO:0008006" key="4">
    <source>
        <dbReference type="Google" id="ProtNLM"/>
    </source>
</evidence>
<proteinExistence type="predicted"/>
<gene>
    <name evidence="2" type="ORF">DEF24_00540</name>
</gene>
<name>A0A368TEY1_9ACTN</name>
<feature type="compositionally biased region" description="Low complexity" evidence="1">
    <location>
        <begin position="27"/>
        <end position="40"/>
    </location>
</feature>
<reference evidence="2 3" key="1">
    <citation type="submission" date="2018-04" db="EMBL/GenBank/DDBJ databases">
        <title>Novel actinobacteria from marine sediment.</title>
        <authorList>
            <person name="Ng Z.Y."/>
            <person name="Tan G.Y.A."/>
        </authorList>
    </citation>
    <scope>NUCLEOTIDE SEQUENCE [LARGE SCALE GENOMIC DNA]</scope>
    <source>
        <strain evidence="2 3">TPS81</strain>
    </source>
</reference>